<proteinExistence type="predicted"/>
<dbReference type="Proteomes" id="UP000324222">
    <property type="component" value="Unassembled WGS sequence"/>
</dbReference>
<evidence type="ECO:0000313" key="1">
    <source>
        <dbReference type="EMBL" id="MPC69592.1"/>
    </source>
</evidence>
<accession>A0A5B7HEQ3</accession>
<name>A0A5B7HEQ3_PORTR</name>
<comment type="caution">
    <text evidence="1">The sequence shown here is derived from an EMBL/GenBank/DDBJ whole genome shotgun (WGS) entry which is preliminary data.</text>
</comment>
<sequence length="104" mass="11657">MSVVRGRKGGEWEGLAQPLACGQLKPGQRQSQWFKADGGRLMWILDFGKIKPDYMDEAAPADDLLGKRRGIVMRDATMRWRLSLPRPSRRGAHGIAMHCLTAHS</sequence>
<organism evidence="1 2">
    <name type="scientific">Portunus trituberculatus</name>
    <name type="common">Swimming crab</name>
    <name type="synonym">Neptunus trituberculatus</name>
    <dbReference type="NCBI Taxonomy" id="210409"/>
    <lineage>
        <taxon>Eukaryota</taxon>
        <taxon>Metazoa</taxon>
        <taxon>Ecdysozoa</taxon>
        <taxon>Arthropoda</taxon>
        <taxon>Crustacea</taxon>
        <taxon>Multicrustacea</taxon>
        <taxon>Malacostraca</taxon>
        <taxon>Eumalacostraca</taxon>
        <taxon>Eucarida</taxon>
        <taxon>Decapoda</taxon>
        <taxon>Pleocyemata</taxon>
        <taxon>Brachyura</taxon>
        <taxon>Eubrachyura</taxon>
        <taxon>Portunoidea</taxon>
        <taxon>Portunidae</taxon>
        <taxon>Portuninae</taxon>
        <taxon>Portunus</taxon>
    </lineage>
</organism>
<dbReference type="AlphaFoldDB" id="A0A5B7HEQ3"/>
<evidence type="ECO:0000313" key="2">
    <source>
        <dbReference type="Proteomes" id="UP000324222"/>
    </source>
</evidence>
<gene>
    <name evidence="1" type="ORF">E2C01_063822</name>
</gene>
<reference evidence="1 2" key="1">
    <citation type="submission" date="2019-05" db="EMBL/GenBank/DDBJ databases">
        <title>Another draft genome of Portunus trituberculatus and its Hox gene families provides insights of decapod evolution.</title>
        <authorList>
            <person name="Jeong J.-H."/>
            <person name="Song I."/>
            <person name="Kim S."/>
            <person name="Choi T."/>
            <person name="Kim D."/>
            <person name="Ryu S."/>
            <person name="Kim W."/>
        </authorList>
    </citation>
    <scope>NUCLEOTIDE SEQUENCE [LARGE SCALE GENOMIC DNA]</scope>
    <source>
        <tissue evidence="1">Muscle</tissue>
    </source>
</reference>
<protein>
    <submittedName>
        <fullName evidence="1">Uncharacterized protein</fullName>
    </submittedName>
</protein>
<dbReference type="EMBL" id="VSRR010029690">
    <property type="protein sequence ID" value="MPC69592.1"/>
    <property type="molecule type" value="Genomic_DNA"/>
</dbReference>
<keyword evidence="2" id="KW-1185">Reference proteome</keyword>